<dbReference type="EMBL" id="MT631216">
    <property type="protein sequence ID" value="QNO46717.1"/>
    <property type="molecule type" value="Genomic_DNA"/>
</dbReference>
<dbReference type="InterPro" id="IPR004838">
    <property type="entry name" value="NHTrfase_class1_PyrdxlP-BS"/>
</dbReference>
<name>A0A7G9YFD3_9EURY</name>
<gene>
    <name evidence="3" type="primary">hisC</name>
    <name evidence="3" type="ORF">EIOBDEGA_00005</name>
</gene>
<dbReference type="CDD" id="cd00609">
    <property type="entry name" value="AAT_like"/>
    <property type="match status" value="1"/>
</dbReference>
<dbReference type="Gene3D" id="3.90.1150.10">
    <property type="entry name" value="Aspartate Aminotransferase, domain 1"/>
    <property type="match status" value="1"/>
</dbReference>
<dbReference type="EC" id="2.6.1.-" evidence="1"/>
<reference evidence="3" key="1">
    <citation type="submission" date="2020-06" db="EMBL/GenBank/DDBJ databases">
        <title>Unique genomic features of the anaerobic methanotrophic archaea.</title>
        <authorList>
            <person name="Chadwick G.L."/>
            <person name="Skennerton C.T."/>
            <person name="Laso-Perez R."/>
            <person name="Leu A.O."/>
            <person name="Speth D.R."/>
            <person name="Yu H."/>
            <person name="Morgan-Lang C."/>
            <person name="Hatzenpichler R."/>
            <person name="Goudeau D."/>
            <person name="Malmstrom R."/>
            <person name="Brazelton W.J."/>
            <person name="Woyke T."/>
            <person name="Hallam S.J."/>
            <person name="Tyson G.W."/>
            <person name="Wegener G."/>
            <person name="Boetius A."/>
            <person name="Orphan V."/>
        </authorList>
    </citation>
    <scope>NUCLEOTIDE SEQUENCE</scope>
</reference>
<protein>
    <recommendedName>
        <fullName evidence="1">Aminotransferase</fullName>
        <ecNumber evidence="1">2.6.1.-</ecNumber>
    </recommendedName>
</protein>
<dbReference type="SUPFAM" id="SSF53383">
    <property type="entry name" value="PLP-dependent transferases"/>
    <property type="match status" value="1"/>
</dbReference>
<dbReference type="InterPro" id="IPR015424">
    <property type="entry name" value="PyrdxlP-dep_Trfase"/>
</dbReference>
<dbReference type="Pfam" id="PF00155">
    <property type="entry name" value="Aminotran_1_2"/>
    <property type="match status" value="1"/>
</dbReference>
<dbReference type="Gene3D" id="3.40.640.10">
    <property type="entry name" value="Type I PLP-dependent aspartate aminotransferase-like (Major domain)"/>
    <property type="match status" value="1"/>
</dbReference>
<dbReference type="GO" id="GO:0030170">
    <property type="term" value="F:pyridoxal phosphate binding"/>
    <property type="evidence" value="ECO:0007669"/>
    <property type="project" value="InterPro"/>
</dbReference>
<evidence type="ECO:0000259" key="2">
    <source>
        <dbReference type="Pfam" id="PF00155"/>
    </source>
</evidence>
<dbReference type="GO" id="GO:0008483">
    <property type="term" value="F:transaminase activity"/>
    <property type="evidence" value="ECO:0007669"/>
    <property type="project" value="UniProtKB-KW"/>
</dbReference>
<comment type="similarity">
    <text evidence="1">Belongs to the class-I pyridoxal-phosphate-dependent aminotransferase family.</text>
</comment>
<dbReference type="InterPro" id="IPR015421">
    <property type="entry name" value="PyrdxlP-dep_Trfase_major"/>
</dbReference>
<dbReference type="InterPro" id="IPR004839">
    <property type="entry name" value="Aminotransferase_I/II_large"/>
</dbReference>
<dbReference type="PANTHER" id="PTHR42885">
    <property type="entry name" value="HISTIDINOL-PHOSPHATE AMINOTRANSFERASE-RELATED"/>
    <property type="match status" value="1"/>
</dbReference>
<dbReference type="InterPro" id="IPR015422">
    <property type="entry name" value="PyrdxlP-dep_Trfase_small"/>
</dbReference>
<feature type="domain" description="Aminotransferase class I/classII large" evidence="2">
    <location>
        <begin position="61"/>
        <end position="360"/>
    </location>
</feature>
<keyword evidence="1 3" id="KW-0032">Aminotransferase</keyword>
<organism evidence="3">
    <name type="scientific">Candidatus Methanogaster sp. ANME-2c ERB4</name>
    <dbReference type="NCBI Taxonomy" id="2759911"/>
    <lineage>
        <taxon>Archaea</taxon>
        <taxon>Methanobacteriati</taxon>
        <taxon>Methanobacteriota</taxon>
        <taxon>Stenosarchaea group</taxon>
        <taxon>Methanomicrobia</taxon>
        <taxon>Methanosarcinales</taxon>
        <taxon>ANME-2 cluster</taxon>
        <taxon>Candidatus Methanogasteraceae</taxon>
        <taxon>Candidatus Methanogaster</taxon>
    </lineage>
</organism>
<dbReference type="AlphaFoldDB" id="A0A7G9YFD3"/>
<sequence length="372" mass="42235">MAQYNYETQSEKYDFIAGQHGGYHRHGFIDHAYLYNLYFPPEAVFTNFKNKIHDIVLNYPVAQDALAGLIGNLIHQPAERIVVGNGAAELIKILSGHISRKLIVPVPSFNEYANAAPAGQVVEFPLEYPSFQLDVDKFAAEAIRVKADIAVVVSPNNPTSMLVPKADLINLAQELANHDCMLIVDESFMDFAHNPDQTTLEHEIKRYPNMAILKSMSKAYGICGLRIGYMLTANLAFAEDVRKGVPIWNINGFSEEFLRILPDYRQEFAESCKQVRFDRDNLYKNLCAIQGMTVYKPDANFVFCRLPDYAESGTEVTRRLFIEHNMYIKHLRDKTLPDSNRYIRIASRTETENCKLVEALADIIDSNRVEVS</sequence>
<accession>A0A7G9YFD3</accession>
<comment type="cofactor">
    <cofactor evidence="1">
        <name>pyridoxal 5'-phosphate</name>
        <dbReference type="ChEBI" id="CHEBI:597326"/>
    </cofactor>
</comment>
<keyword evidence="1 3" id="KW-0808">Transferase</keyword>
<dbReference type="PROSITE" id="PS00105">
    <property type="entry name" value="AA_TRANSFER_CLASS_1"/>
    <property type="match status" value="1"/>
</dbReference>
<proteinExistence type="inferred from homology"/>
<evidence type="ECO:0000256" key="1">
    <source>
        <dbReference type="RuleBase" id="RU000481"/>
    </source>
</evidence>
<evidence type="ECO:0000313" key="3">
    <source>
        <dbReference type="EMBL" id="QNO46717.1"/>
    </source>
</evidence>